<sequence>MGDPNTTGDPNNSLDLTLPPTKCDRPVISNMCTPTGCIECWIVPKSLGKPEFRVASKSRWADPWVLGAKPHTRQNIKIGNGNKRLKSKFIATMDPRGDEVRAIVMDKTSAFLEAWKDEPKEAKKVARI</sequence>
<evidence type="ECO:0000313" key="1">
    <source>
        <dbReference type="EMBL" id="PWW72859.1"/>
    </source>
</evidence>
<proteinExistence type="predicted"/>
<dbReference type="EMBL" id="PYWC01000093">
    <property type="protein sequence ID" value="PWW72859.1"/>
    <property type="molecule type" value="Genomic_DNA"/>
</dbReference>
<keyword evidence="2" id="KW-1185">Reference proteome</keyword>
<evidence type="ECO:0000313" key="2">
    <source>
        <dbReference type="Proteomes" id="UP000246991"/>
    </source>
</evidence>
<dbReference type="PANTHER" id="PTHR13184">
    <property type="entry name" value="37S RIBOSOMAL PROTEIN S22"/>
    <property type="match status" value="1"/>
</dbReference>
<reference evidence="1 2" key="1">
    <citation type="submission" date="2018-03" db="EMBL/GenBank/DDBJ databases">
        <title>Genomes of Pezizomycetes fungi and the evolution of truffles.</title>
        <authorList>
            <person name="Murat C."/>
            <person name="Payen T."/>
            <person name="Noel B."/>
            <person name="Kuo A."/>
            <person name="Martin F.M."/>
        </authorList>
    </citation>
    <scope>NUCLEOTIDE SEQUENCE [LARGE SCALE GENOMIC DNA]</scope>
    <source>
        <strain evidence="1">091103-1</strain>
    </source>
</reference>
<accession>A0A317SE96</accession>
<gene>
    <name evidence="1" type="ORF">C7212DRAFT_366272</name>
</gene>
<dbReference type="GO" id="GO:0003735">
    <property type="term" value="F:structural constituent of ribosome"/>
    <property type="evidence" value="ECO:0007669"/>
    <property type="project" value="TreeGrafter"/>
</dbReference>
<dbReference type="Proteomes" id="UP000246991">
    <property type="component" value="Unassembled WGS sequence"/>
</dbReference>
<name>A0A317SE96_9PEZI</name>
<dbReference type="PANTHER" id="PTHR13184:SF5">
    <property type="entry name" value="METHYLTRANSFERASE-LIKE PROTEIN 17, MITOCHONDRIAL"/>
    <property type="match status" value="1"/>
</dbReference>
<dbReference type="OrthoDB" id="421327at2759"/>
<dbReference type="AlphaFoldDB" id="A0A317SE96"/>
<dbReference type="STRING" id="42249.A0A317SE96"/>
<comment type="caution">
    <text evidence="1">The sequence shown here is derived from an EMBL/GenBank/DDBJ whole genome shotgun (WGS) entry which is preliminary data.</text>
</comment>
<organism evidence="1 2">
    <name type="scientific">Tuber magnatum</name>
    <name type="common">white Piedmont truffle</name>
    <dbReference type="NCBI Taxonomy" id="42249"/>
    <lineage>
        <taxon>Eukaryota</taxon>
        <taxon>Fungi</taxon>
        <taxon>Dikarya</taxon>
        <taxon>Ascomycota</taxon>
        <taxon>Pezizomycotina</taxon>
        <taxon>Pezizomycetes</taxon>
        <taxon>Pezizales</taxon>
        <taxon>Tuberaceae</taxon>
        <taxon>Tuber</taxon>
    </lineage>
</organism>
<protein>
    <submittedName>
        <fullName evidence="1">Uncharacterized protein</fullName>
    </submittedName>
</protein>
<dbReference type="InterPro" id="IPR052571">
    <property type="entry name" value="Mt_RNA_Methyltransferase"/>
</dbReference>
<dbReference type="GO" id="GO:0005763">
    <property type="term" value="C:mitochondrial small ribosomal subunit"/>
    <property type="evidence" value="ECO:0007669"/>
    <property type="project" value="TreeGrafter"/>
</dbReference>